<reference evidence="2 3" key="1">
    <citation type="journal article" date="2016" name="Nat. Commun.">
        <title>Thousands of microbial genomes shed light on interconnected biogeochemical processes in an aquifer system.</title>
        <authorList>
            <person name="Anantharaman K."/>
            <person name="Brown C.T."/>
            <person name="Hug L.A."/>
            <person name="Sharon I."/>
            <person name="Castelle C.J."/>
            <person name="Probst A.J."/>
            <person name="Thomas B.C."/>
            <person name="Singh A."/>
            <person name="Wilkins M.J."/>
            <person name="Karaoz U."/>
            <person name="Brodie E.L."/>
            <person name="Williams K.H."/>
            <person name="Hubbard S.S."/>
            <person name="Banfield J.F."/>
        </authorList>
    </citation>
    <scope>NUCLEOTIDE SEQUENCE [LARGE SCALE GENOMIC DNA]</scope>
</reference>
<dbReference type="EMBL" id="MHSW01000031">
    <property type="protein sequence ID" value="OHA50696.1"/>
    <property type="molecule type" value="Genomic_DNA"/>
</dbReference>
<protein>
    <submittedName>
        <fullName evidence="2">Uncharacterized protein</fullName>
    </submittedName>
</protein>
<accession>A0A1G2PQR7</accession>
<sequence>MKFKINFFKKPANSGKRTSDFVINHIGELFVLFFILVFSLGFYVFWKYAWSVSNFQAQPRATSQTIPHKTLEGSIQYTQDRNRVFLESLVPLDIRDPFIPGGGTSSTSNGTTP</sequence>
<evidence type="ECO:0000256" key="1">
    <source>
        <dbReference type="SAM" id="Phobius"/>
    </source>
</evidence>
<organism evidence="2 3">
    <name type="scientific">Candidatus Terrybacteria bacterium RIFCSPLOWO2_01_FULL_40_23</name>
    <dbReference type="NCBI Taxonomy" id="1802366"/>
    <lineage>
        <taxon>Bacteria</taxon>
        <taxon>Candidatus Terryibacteriota</taxon>
    </lineage>
</organism>
<keyword evidence="1" id="KW-0812">Transmembrane</keyword>
<dbReference type="Proteomes" id="UP000176951">
    <property type="component" value="Unassembled WGS sequence"/>
</dbReference>
<name>A0A1G2PQR7_9BACT</name>
<gene>
    <name evidence="2" type="ORF">A3A97_02120</name>
</gene>
<proteinExistence type="predicted"/>
<keyword evidence="1" id="KW-0472">Membrane</keyword>
<keyword evidence="1" id="KW-1133">Transmembrane helix</keyword>
<feature type="transmembrane region" description="Helical" evidence="1">
    <location>
        <begin position="21"/>
        <end position="46"/>
    </location>
</feature>
<evidence type="ECO:0000313" key="3">
    <source>
        <dbReference type="Proteomes" id="UP000176951"/>
    </source>
</evidence>
<comment type="caution">
    <text evidence="2">The sequence shown here is derived from an EMBL/GenBank/DDBJ whole genome shotgun (WGS) entry which is preliminary data.</text>
</comment>
<evidence type="ECO:0000313" key="2">
    <source>
        <dbReference type="EMBL" id="OHA50696.1"/>
    </source>
</evidence>
<dbReference type="AlphaFoldDB" id="A0A1G2PQR7"/>